<dbReference type="EMBL" id="QXGE01002393">
    <property type="protein sequence ID" value="KAE9282280.1"/>
    <property type="molecule type" value="Genomic_DNA"/>
</dbReference>
<dbReference type="Proteomes" id="UP000460718">
    <property type="component" value="Unassembled WGS sequence"/>
</dbReference>
<dbReference type="EMBL" id="QXFW01002407">
    <property type="protein sequence ID" value="KAE8978861.1"/>
    <property type="molecule type" value="Genomic_DNA"/>
</dbReference>
<feature type="domain" description="Reverse transcriptase Ty1/copia-type" evidence="1">
    <location>
        <begin position="2"/>
        <end position="149"/>
    </location>
</feature>
<evidence type="ECO:0000313" key="16">
    <source>
        <dbReference type="Proteomes" id="UP000440732"/>
    </source>
</evidence>
<evidence type="ECO:0000313" key="5">
    <source>
        <dbReference type="EMBL" id="KAE9077707.1"/>
    </source>
</evidence>
<evidence type="ECO:0000313" key="8">
    <source>
        <dbReference type="EMBL" id="KAE9186671.1"/>
    </source>
</evidence>
<evidence type="ECO:0000313" key="10">
    <source>
        <dbReference type="EMBL" id="KAE9282280.1"/>
    </source>
</evidence>
<dbReference type="EMBL" id="QXGC01002397">
    <property type="protein sequence ID" value="KAE9186671.1"/>
    <property type="molecule type" value="Genomic_DNA"/>
</dbReference>
<sequence>MDVDIYMEQPEGYHDGTDRVCRLLKGLYGLKQASQIWNDTLHAYLLQLKFRQCVFDSGVYYREGTSGIVYLTVYVDDIIIAAKSSDIEIVVRELSAKFEVKILGQVRHLLGMEINFEPGVILCMSQTAYVERMAVCFRMEQAKAVRSPQMHNDRMPEIEKDKSKINDAALPYREMIGSLQYVVACTRPDMANVVRCLGKYNGAFTRETYTMAKRAIRYLTP</sequence>
<dbReference type="InterPro" id="IPR043502">
    <property type="entry name" value="DNA/RNA_pol_sf"/>
</dbReference>
<dbReference type="EMBL" id="QXGA01002430">
    <property type="protein sequence ID" value="KAE9097897.1"/>
    <property type="molecule type" value="Genomic_DNA"/>
</dbReference>
<evidence type="ECO:0000313" key="2">
    <source>
        <dbReference type="EMBL" id="KAE8924852.1"/>
    </source>
</evidence>
<dbReference type="AlphaFoldDB" id="A0A6A4C1P7"/>
<comment type="caution">
    <text evidence="10">The sequence shown here is derived from an EMBL/GenBank/DDBJ whole genome shotgun (WGS) entry which is preliminary data.</text>
</comment>
<dbReference type="Proteomes" id="UP000486351">
    <property type="component" value="Unassembled WGS sequence"/>
</dbReference>
<dbReference type="Proteomes" id="UP000476176">
    <property type="component" value="Unassembled WGS sequence"/>
</dbReference>
<dbReference type="Proteomes" id="UP000441208">
    <property type="component" value="Unassembled WGS sequence"/>
</dbReference>
<protein>
    <recommendedName>
        <fullName evidence="1">Reverse transcriptase Ty1/copia-type domain-containing protein</fullName>
    </recommendedName>
</protein>
<dbReference type="EMBL" id="QXGB01002403">
    <property type="protein sequence ID" value="KAE9178326.1"/>
    <property type="molecule type" value="Genomic_DNA"/>
</dbReference>
<evidence type="ECO:0000313" key="4">
    <source>
        <dbReference type="EMBL" id="KAE9077286.1"/>
    </source>
</evidence>
<proteinExistence type="predicted"/>
<gene>
    <name evidence="10" type="ORF">PF001_g23395</name>
    <name evidence="9" type="ORF">PF002_g25068</name>
    <name evidence="8" type="ORF">PF004_g23021</name>
    <name evidence="7" type="ORF">PF005_g24127</name>
    <name evidence="6" type="ORF">PF006_g23481</name>
    <name evidence="5" type="ORF">PF007_g24145</name>
    <name evidence="11" type="ORF">PF008_g23729</name>
    <name evidence="2" type="ORF">PF009_g24928</name>
    <name evidence="4" type="ORF">PF010_g23570</name>
    <name evidence="3" type="ORF">PF011_g23076</name>
</gene>
<evidence type="ECO:0000313" key="18">
    <source>
        <dbReference type="Proteomes" id="UP000460718"/>
    </source>
</evidence>
<dbReference type="EMBL" id="QXFY01002436">
    <property type="protein sequence ID" value="KAE9297509.1"/>
    <property type="molecule type" value="Genomic_DNA"/>
</dbReference>
<evidence type="ECO:0000313" key="15">
    <source>
        <dbReference type="Proteomes" id="UP000440367"/>
    </source>
</evidence>
<reference evidence="12 13" key="1">
    <citation type="submission" date="2018-08" db="EMBL/GenBank/DDBJ databases">
        <title>Genomic investigation of the strawberry pathogen Phytophthora fragariae indicates pathogenicity is determined by transcriptional variation in three key races.</title>
        <authorList>
            <person name="Adams T.M."/>
            <person name="Armitage A.D."/>
            <person name="Sobczyk M.K."/>
            <person name="Bates H.J."/>
            <person name="Dunwell J.M."/>
            <person name="Nellist C.F."/>
            <person name="Harrison R.J."/>
        </authorList>
    </citation>
    <scope>NUCLEOTIDE SEQUENCE [LARGE SCALE GENOMIC DNA]</scope>
    <source>
        <strain evidence="10 14">A4</strain>
        <strain evidence="9 15">BC-1</strain>
        <strain evidence="8 19">BC-23</strain>
        <strain evidence="7 13">NOV-27</strain>
        <strain evidence="6 16">NOV-5</strain>
        <strain evidence="5 17">NOV-71</strain>
        <strain evidence="11 20">NOV-77</strain>
        <strain evidence="2 12">NOV-9</strain>
        <strain evidence="4 21">ONT-3</strain>
        <strain evidence="3 18">SCRP245</strain>
    </source>
</reference>
<evidence type="ECO:0000313" key="14">
    <source>
        <dbReference type="Proteomes" id="UP000437068"/>
    </source>
</evidence>
<evidence type="ECO:0000313" key="9">
    <source>
        <dbReference type="EMBL" id="KAE9189371.1"/>
    </source>
</evidence>
<evidence type="ECO:0000313" key="21">
    <source>
        <dbReference type="Proteomes" id="UP000488956"/>
    </source>
</evidence>
<dbReference type="EMBL" id="QXGF01002401">
    <property type="protein sequence ID" value="KAE8924852.1"/>
    <property type="molecule type" value="Genomic_DNA"/>
</dbReference>
<dbReference type="OrthoDB" id="107791at2759"/>
<dbReference type="Proteomes" id="UP000488956">
    <property type="component" value="Unassembled WGS sequence"/>
</dbReference>
<evidence type="ECO:0000259" key="1">
    <source>
        <dbReference type="Pfam" id="PF07727"/>
    </source>
</evidence>
<dbReference type="EMBL" id="QXFZ01002380">
    <property type="protein sequence ID" value="KAE9077707.1"/>
    <property type="molecule type" value="Genomic_DNA"/>
</dbReference>
<dbReference type="Proteomes" id="UP000429523">
    <property type="component" value="Unassembled WGS sequence"/>
</dbReference>
<name>A0A6A4C1P7_9STRA</name>
<dbReference type="Pfam" id="PF07727">
    <property type="entry name" value="RVT_2"/>
    <property type="match status" value="1"/>
</dbReference>
<dbReference type="Proteomes" id="UP000437068">
    <property type="component" value="Unassembled WGS sequence"/>
</dbReference>
<dbReference type="SUPFAM" id="SSF56672">
    <property type="entry name" value="DNA/RNA polymerases"/>
    <property type="match status" value="1"/>
</dbReference>
<evidence type="ECO:0000313" key="20">
    <source>
        <dbReference type="Proteomes" id="UP000486351"/>
    </source>
</evidence>
<evidence type="ECO:0000313" key="13">
    <source>
        <dbReference type="Proteomes" id="UP000433483"/>
    </source>
</evidence>
<evidence type="ECO:0000313" key="12">
    <source>
        <dbReference type="Proteomes" id="UP000429523"/>
    </source>
</evidence>
<evidence type="ECO:0000313" key="11">
    <source>
        <dbReference type="EMBL" id="KAE9297509.1"/>
    </source>
</evidence>
<dbReference type="Proteomes" id="UP000433483">
    <property type="component" value="Unassembled WGS sequence"/>
</dbReference>
<evidence type="ECO:0000313" key="3">
    <source>
        <dbReference type="EMBL" id="KAE8978861.1"/>
    </source>
</evidence>
<dbReference type="InterPro" id="IPR013103">
    <property type="entry name" value="RVT_2"/>
</dbReference>
<evidence type="ECO:0000313" key="17">
    <source>
        <dbReference type="Proteomes" id="UP000441208"/>
    </source>
</evidence>
<dbReference type="EMBL" id="QXGD01002384">
    <property type="protein sequence ID" value="KAE9189371.1"/>
    <property type="molecule type" value="Genomic_DNA"/>
</dbReference>
<evidence type="ECO:0000313" key="7">
    <source>
        <dbReference type="EMBL" id="KAE9178326.1"/>
    </source>
</evidence>
<accession>A0A6A4C1P7</accession>
<evidence type="ECO:0000313" key="6">
    <source>
        <dbReference type="EMBL" id="KAE9097897.1"/>
    </source>
</evidence>
<organism evidence="10 14">
    <name type="scientific">Phytophthora fragariae</name>
    <dbReference type="NCBI Taxonomy" id="53985"/>
    <lineage>
        <taxon>Eukaryota</taxon>
        <taxon>Sar</taxon>
        <taxon>Stramenopiles</taxon>
        <taxon>Oomycota</taxon>
        <taxon>Peronosporomycetes</taxon>
        <taxon>Peronosporales</taxon>
        <taxon>Peronosporaceae</taxon>
        <taxon>Phytophthora</taxon>
    </lineage>
</organism>
<dbReference type="EMBL" id="QXFX01002414">
    <property type="protein sequence ID" value="KAE9077286.1"/>
    <property type="molecule type" value="Genomic_DNA"/>
</dbReference>
<dbReference type="Proteomes" id="UP000440367">
    <property type="component" value="Unassembled WGS sequence"/>
</dbReference>
<dbReference type="Proteomes" id="UP000440732">
    <property type="component" value="Unassembled WGS sequence"/>
</dbReference>
<keyword evidence="13" id="KW-1185">Reference proteome</keyword>
<evidence type="ECO:0000313" key="19">
    <source>
        <dbReference type="Proteomes" id="UP000476176"/>
    </source>
</evidence>